<dbReference type="KEGG" id="fcj:RN605_06050"/>
<evidence type="ECO:0000313" key="2">
    <source>
        <dbReference type="EMBL" id="WNM18868.1"/>
    </source>
</evidence>
<evidence type="ECO:0000256" key="1">
    <source>
        <dbReference type="SAM" id="Phobius"/>
    </source>
</evidence>
<organism evidence="2">
    <name type="scientific">Flavobacterium capsici</name>
    <dbReference type="NCBI Taxonomy" id="3075618"/>
    <lineage>
        <taxon>Bacteria</taxon>
        <taxon>Pseudomonadati</taxon>
        <taxon>Bacteroidota</taxon>
        <taxon>Flavobacteriia</taxon>
        <taxon>Flavobacteriales</taxon>
        <taxon>Flavobacteriaceae</taxon>
        <taxon>Flavobacterium</taxon>
    </lineage>
</organism>
<accession>A0AA96J335</accession>
<evidence type="ECO:0000313" key="3">
    <source>
        <dbReference type="EMBL" id="WNM22918.1"/>
    </source>
</evidence>
<dbReference type="EMBL" id="CP134878">
    <property type="protein sequence ID" value="WNM18868.1"/>
    <property type="molecule type" value="Genomic_DNA"/>
</dbReference>
<dbReference type="AlphaFoldDB" id="A0AA96J335"/>
<dbReference type="RefSeq" id="WP_313323114.1">
    <property type="nucleotide sequence ID" value="NZ_CP134878.1"/>
</dbReference>
<keyword evidence="1" id="KW-0812">Transmembrane</keyword>
<accession>A0AA96J6J4</accession>
<keyword evidence="1" id="KW-0472">Membrane</keyword>
<reference evidence="2 4" key="1">
    <citation type="submission" date="2023-09" db="EMBL/GenBank/DDBJ databases">
        <title>Flavobacterium sp. a novel bacteria isolate from Pepper rhizosphere.</title>
        <authorList>
            <person name="Peng Y."/>
            <person name="Lee J."/>
        </authorList>
    </citation>
    <scope>NUCLEOTIDE SEQUENCE</scope>
    <source>
        <strain evidence="2">PMR2A8</strain>
        <strain evidence="3 4">PMTSA4</strain>
    </source>
</reference>
<feature type="transmembrane region" description="Helical" evidence="1">
    <location>
        <begin position="110"/>
        <end position="127"/>
    </location>
</feature>
<dbReference type="Proteomes" id="UP001304515">
    <property type="component" value="Chromosome"/>
</dbReference>
<gene>
    <name evidence="3" type="ORF">RN605_06050</name>
    <name evidence="2" type="ORF">RN608_12750</name>
</gene>
<name>A0AA96J335_9FLAO</name>
<dbReference type="EMBL" id="CP134890">
    <property type="protein sequence ID" value="WNM22918.1"/>
    <property type="molecule type" value="Genomic_DNA"/>
</dbReference>
<proteinExistence type="predicted"/>
<keyword evidence="4" id="KW-1185">Reference proteome</keyword>
<keyword evidence="1" id="KW-1133">Transmembrane helix</keyword>
<evidence type="ECO:0000313" key="4">
    <source>
        <dbReference type="Proteomes" id="UP001304515"/>
    </source>
</evidence>
<sequence>MWVKAYIKHKSSELVTCNLLFKHGKIQEVEMEFFKGITPFENNSELADNIEILRTYKQDSSNKFCKYFIKKSINKEVHITYLDISWFEYFKLQWQLKKYLIQSKDLKMEVLKYVTIGLIGFFAAMIYQKYKSGNQAEEKQKEPTKIEVKKPNG</sequence>
<protein>
    <submittedName>
        <fullName evidence="2">Uncharacterized protein</fullName>
    </submittedName>
</protein>